<comment type="caution">
    <text evidence="1">The sequence shown here is derived from an EMBL/GenBank/DDBJ whole genome shotgun (WGS) entry which is preliminary data.</text>
</comment>
<proteinExistence type="predicted"/>
<dbReference type="OMA" id="WMAIQIL"/>
<organism evidence="1 2">
    <name type="scientific">Paramecium octaurelia</name>
    <dbReference type="NCBI Taxonomy" id="43137"/>
    <lineage>
        <taxon>Eukaryota</taxon>
        <taxon>Sar</taxon>
        <taxon>Alveolata</taxon>
        <taxon>Ciliophora</taxon>
        <taxon>Intramacronucleata</taxon>
        <taxon>Oligohymenophorea</taxon>
        <taxon>Peniculida</taxon>
        <taxon>Parameciidae</taxon>
        <taxon>Paramecium</taxon>
    </lineage>
</organism>
<dbReference type="Proteomes" id="UP000683925">
    <property type="component" value="Unassembled WGS sequence"/>
</dbReference>
<name>A0A8S1XJH4_PAROT</name>
<dbReference type="EMBL" id="CAJJDP010000124">
    <property type="protein sequence ID" value="CAD8201303.1"/>
    <property type="molecule type" value="Genomic_DNA"/>
</dbReference>
<dbReference type="AlphaFoldDB" id="A0A8S1XJH4"/>
<gene>
    <name evidence="1" type="ORF">POCTA_138.1.T1240024</name>
</gene>
<protein>
    <submittedName>
        <fullName evidence="1">Uncharacterized protein</fullName>
    </submittedName>
</protein>
<reference evidence="1" key="1">
    <citation type="submission" date="2021-01" db="EMBL/GenBank/DDBJ databases">
        <authorList>
            <consortium name="Genoscope - CEA"/>
            <person name="William W."/>
        </authorList>
    </citation>
    <scope>NUCLEOTIDE SEQUENCE</scope>
</reference>
<dbReference type="OrthoDB" id="324283at2759"/>
<accession>A0A8S1XJH4</accession>
<keyword evidence="2" id="KW-1185">Reference proteome</keyword>
<evidence type="ECO:0000313" key="1">
    <source>
        <dbReference type="EMBL" id="CAD8201303.1"/>
    </source>
</evidence>
<sequence length="145" mass="17302">MDYLYHKYLGMTSTSNSINQLDKMDKYYLLGPHNNNLRIHCILDLCMINMMDSILIQKRQYFQEKQSLNFYQSMQNSNSRNFVMILKSSKFQLQMECYHKILCSLDMLQAMYRSMNIKIILFQIQNFQIAMYHGKINPLISTNPS</sequence>
<evidence type="ECO:0000313" key="2">
    <source>
        <dbReference type="Proteomes" id="UP000683925"/>
    </source>
</evidence>